<name>A0A6A6ZZ40_9PLEO</name>
<dbReference type="AlphaFoldDB" id="A0A6A6ZZ40"/>
<dbReference type="EMBL" id="MU006226">
    <property type="protein sequence ID" value="KAF2826320.1"/>
    <property type="molecule type" value="Genomic_DNA"/>
</dbReference>
<proteinExistence type="predicted"/>
<dbReference type="Proteomes" id="UP000799424">
    <property type="component" value="Unassembled WGS sequence"/>
</dbReference>
<sequence length="273" mass="30533">MNSSMDSLVRRYIKDRTYSAISAAIKAKHISTIRLLTNFAKTNQWTLTTQVYEIMSASRIIDAWLENAAASGCYNTARTVLVTLSILSKEHRQPLLKKLFALACKDGSADLVRAMLCRKLIPTETMQLIKDTPGFYNSVLVPAHGLRLATQYGHLGVFVAIMNGCPDTNADEVIIPAIQYGRIAITNHLLQHGVKITVKQVGKLQDDLKKLYNYRGPRSFENKHLVLTYYLAAKAGMVNCPAAIPESNYLVWLIEDVEDSAYWGGRARELLEI</sequence>
<protein>
    <recommendedName>
        <fullName evidence="3">Ankyrin</fullName>
    </recommendedName>
</protein>
<accession>A0A6A6ZZ40</accession>
<reference evidence="1" key="1">
    <citation type="journal article" date="2020" name="Stud. Mycol.">
        <title>101 Dothideomycetes genomes: a test case for predicting lifestyles and emergence of pathogens.</title>
        <authorList>
            <person name="Haridas S."/>
            <person name="Albert R."/>
            <person name="Binder M."/>
            <person name="Bloem J."/>
            <person name="Labutti K."/>
            <person name="Salamov A."/>
            <person name="Andreopoulos B."/>
            <person name="Baker S."/>
            <person name="Barry K."/>
            <person name="Bills G."/>
            <person name="Bluhm B."/>
            <person name="Cannon C."/>
            <person name="Castanera R."/>
            <person name="Culley D."/>
            <person name="Daum C."/>
            <person name="Ezra D."/>
            <person name="Gonzalez J."/>
            <person name="Henrissat B."/>
            <person name="Kuo A."/>
            <person name="Liang C."/>
            <person name="Lipzen A."/>
            <person name="Lutzoni F."/>
            <person name="Magnuson J."/>
            <person name="Mondo S."/>
            <person name="Nolan M."/>
            <person name="Ohm R."/>
            <person name="Pangilinan J."/>
            <person name="Park H.-J."/>
            <person name="Ramirez L."/>
            <person name="Alfaro M."/>
            <person name="Sun H."/>
            <person name="Tritt A."/>
            <person name="Yoshinaga Y."/>
            <person name="Zwiers L.-H."/>
            <person name="Turgeon B."/>
            <person name="Goodwin S."/>
            <person name="Spatafora J."/>
            <person name="Crous P."/>
            <person name="Grigoriev I."/>
        </authorList>
    </citation>
    <scope>NUCLEOTIDE SEQUENCE</scope>
    <source>
        <strain evidence="1">CBS 113818</strain>
    </source>
</reference>
<gene>
    <name evidence="1" type="ORF">CC86DRAFT_406607</name>
</gene>
<keyword evidence="2" id="KW-1185">Reference proteome</keyword>
<evidence type="ECO:0008006" key="3">
    <source>
        <dbReference type="Google" id="ProtNLM"/>
    </source>
</evidence>
<evidence type="ECO:0000313" key="2">
    <source>
        <dbReference type="Proteomes" id="UP000799424"/>
    </source>
</evidence>
<organism evidence="1 2">
    <name type="scientific">Ophiobolus disseminans</name>
    <dbReference type="NCBI Taxonomy" id="1469910"/>
    <lineage>
        <taxon>Eukaryota</taxon>
        <taxon>Fungi</taxon>
        <taxon>Dikarya</taxon>
        <taxon>Ascomycota</taxon>
        <taxon>Pezizomycotina</taxon>
        <taxon>Dothideomycetes</taxon>
        <taxon>Pleosporomycetidae</taxon>
        <taxon>Pleosporales</taxon>
        <taxon>Pleosporineae</taxon>
        <taxon>Phaeosphaeriaceae</taxon>
        <taxon>Ophiobolus</taxon>
    </lineage>
</organism>
<evidence type="ECO:0000313" key="1">
    <source>
        <dbReference type="EMBL" id="KAF2826320.1"/>
    </source>
</evidence>